<evidence type="ECO:0000256" key="1">
    <source>
        <dbReference type="SAM" id="MobiDB-lite"/>
    </source>
</evidence>
<gene>
    <name evidence="2" type="primary">Bm13150</name>
    <name evidence="2" type="ORF">BM_Bm13150</name>
</gene>
<protein>
    <submittedName>
        <fullName evidence="2">Bm13150</fullName>
    </submittedName>
</protein>
<feature type="region of interest" description="Disordered" evidence="1">
    <location>
        <begin position="1"/>
        <end position="21"/>
    </location>
</feature>
<accession>A0A1I9G3V9</accession>
<sequence>MLGKSTEGGKRSQQQQRNYPGDKCAKIRKYDWNKKETVRQIIRKTDNKGYSVSMARQTEVRLRKYRKALLYSELLCDSDLFLSYLDISLSCWNSNKHWHFQEMSSLIKRKK</sequence>
<reference evidence="2" key="2">
    <citation type="submission" date="2012-12" db="EMBL/GenBank/DDBJ databases">
        <authorList>
            <consortium name="WormBase Consortium"/>
            <person name="Ghedin E."/>
            <person name="Paulini M."/>
        </authorList>
    </citation>
    <scope>NUCLEOTIDE SEQUENCE</scope>
    <source>
        <strain evidence="2">FR3</strain>
    </source>
</reference>
<dbReference type="EMBL" id="LN856998">
    <property type="protein sequence ID" value="CDP98765.1"/>
    <property type="molecule type" value="Genomic_DNA"/>
</dbReference>
<evidence type="ECO:0000313" key="2">
    <source>
        <dbReference type="EMBL" id="CDP98765.1"/>
    </source>
</evidence>
<organism evidence="2">
    <name type="scientific">Brugia malayi</name>
    <name type="common">Filarial nematode worm</name>
    <dbReference type="NCBI Taxonomy" id="6279"/>
    <lineage>
        <taxon>Eukaryota</taxon>
        <taxon>Metazoa</taxon>
        <taxon>Ecdysozoa</taxon>
        <taxon>Nematoda</taxon>
        <taxon>Chromadorea</taxon>
        <taxon>Rhabditida</taxon>
        <taxon>Spirurina</taxon>
        <taxon>Spiruromorpha</taxon>
        <taxon>Filarioidea</taxon>
        <taxon>Onchocercidae</taxon>
        <taxon>Brugia</taxon>
    </lineage>
</organism>
<proteinExistence type="predicted"/>
<reference evidence="2" key="1">
    <citation type="journal article" date="2007" name="Science">
        <title>Draft genome of the filarial nematode parasite Brugia malayi.</title>
        <authorList>
            <person name="Ghedin E."/>
            <person name="Wang S."/>
            <person name="Spiro D."/>
            <person name="Caler E."/>
            <person name="Zhao Q."/>
            <person name="Crabtree J."/>
            <person name="Allen J.E."/>
            <person name="Delcher A.L."/>
            <person name="Guiliano D.B."/>
            <person name="Miranda-Saavedra D."/>
            <person name="Angiuoli S.V."/>
            <person name="Creasy T."/>
            <person name="Amedeo P."/>
            <person name="Haas B."/>
            <person name="El-Sayed N.M."/>
            <person name="Wortman J.R."/>
            <person name="Feldblyum T."/>
            <person name="Tallon L."/>
            <person name="Schatz M."/>
            <person name="Shumway M."/>
            <person name="Koo H."/>
            <person name="Salzberg S.L."/>
            <person name="Schobel S."/>
            <person name="Pertea M."/>
            <person name="Pop M."/>
            <person name="White O."/>
            <person name="Barton G.J."/>
            <person name="Carlow C.K."/>
            <person name="Crawford M.J."/>
            <person name="Daub J."/>
            <person name="Dimmic M.W."/>
            <person name="Estes C.F."/>
            <person name="Foster J.M."/>
            <person name="Ganatra M."/>
            <person name="Gregory W.F."/>
            <person name="Johnson N.M."/>
            <person name="Jin J."/>
            <person name="Komuniecki R."/>
            <person name="Korf I."/>
            <person name="Kumar S."/>
            <person name="Laney S."/>
            <person name="Li B.W."/>
            <person name="Li W."/>
            <person name="Lindblom T.H."/>
            <person name="Lustigman S."/>
            <person name="Ma D."/>
            <person name="Maina C.V."/>
            <person name="Martin D.M."/>
            <person name="McCarter J.P."/>
            <person name="McReynolds L."/>
            <person name="Mitreva M."/>
            <person name="Nutman T.B."/>
            <person name="Parkinson J."/>
            <person name="Peregrin-Alvarez J.M."/>
            <person name="Poole C."/>
            <person name="Ren Q."/>
            <person name="Saunders L."/>
            <person name="Sluder A.E."/>
            <person name="Smith K."/>
            <person name="Stanke M."/>
            <person name="Unnasch T.R."/>
            <person name="Ware J."/>
            <person name="Wei A.D."/>
            <person name="Weil G."/>
            <person name="Williams D.J."/>
            <person name="Zhang Y."/>
            <person name="Williams S.A."/>
            <person name="Fraser-Liggett C."/>
            <person name="Slatko B."/>
            <person name="Blaxter M.L."/>
            <person name="Scott A.L."/>
        </authorList>
    </citation>
    <scope>NUCLEOTIDE SEQUENCE</scope>
    <source>
        <strain evidence="2">FR3</strain>
    </source>
</reference>
<dbReference type="AlphaFoldDB" id="A0A1I9G3V9"/>
<name>A0A1I9G3V9_BRUMA</name>